<organism evidence="10 11">
    <name type="scientific">Roseateles amylovorans</name>
    <dbReference type="NCBI Taxonomy" id="2978473"/>
    <lineage>
        <taxon>Bacteria</taxon>
        <taxon>Pseudomonadati</taxon>
        <taxon>Pseudomonadota</taxon>
        <taxon>Betaproteobacteria</taxon>
        <taxon>Burkholderiales</taxon>
        <taxon>Sphaerotilaceae</taxon>
        <taxon>Roseateles</taxon>
    </lineage>
</organism>
<dbReference type="Proteomes" id="UP001064933">
    <property type="component" value="Chromosome"/>
</dbReference>
<keyword evidence="5 9" id="KW-0812">Transmembrane</keyword>
<keyword evidence="4" id="KW-0997">Cell inner membrane</keyword>
<evidence type="ECO:0000256" key="8">
    <source>
        <dbReference type="SAM" id="MobiDB-lite"/>
    </source>
</evidence>
<evidence type="ECO:0000256" key="3">
    <source>
        <dbReference type="ARBA" id="ARBA00022481"/>
    </source>
</evidence>
<dbReference type="InterPro" id="IPR045584">
    <property type="entry name" value="Pilin-like"/>
</dbReference>
<feature type="compositionally biased region" description="Polar residues" evidence="8">
    <location>
        <begin position="164"/>
        <end position="180"/>
    </location>
</feature>
<evidence type="ECO:0000256" key="5">
    <source>
        <dbReference type="ARBA" id="ARBA00022692"/>
    </source>
</evidence>
<evidence type="ECO:0000256" key="2">
    <source>
        <dbReference type="ARBA" id="ARBA00022475"/>
    </source>
</evidence>
<evidence type="ECO:0000313" key="10">
    <source>
        <dbReference type="EMBL" id="UXH79319.1"/>
    </source>
</evidence>
<dbReference type="PROSITE" id="PS00409">
    <property type="entry name" value="PROKAR_NTER_METHYL"/>
    <property type="match status" value="1"/>
</dbReference>
<gene>
    <name evidence="10" type="ORF">N4261_05125</name>
</gene>
<accession>A0ABY6B448</accession>
<evidence type="ECO:0000256" key="1">
    <source>
        <dbReference type="ARBA" id="ARBA00004377"/>
    </source>
</evidence>
<comment type="subcellular location">
    <subcellularLocation>
        <location evidence="1">Cell inner membrane</location>
        <topology evidence="1">Single-pass membrane protein</topology>
    </subcellularLocation>
</comment>
<dbReference type="NCBIfam" id="TIGR02532">
    <property type="entry name" value="IV_pilin_GFxxxE"/>
    <property type="match status" value="1"/>
</dbReference>
<dbReference type="InterPro" id="IPR012902">
    <property type="entry name" value="N_methyl_site"/>
</dbReference>
<evidence type="ECO:0000256" key="7">
    <source>
        <dbReference type="ARBA" id="ARBA00023136"/>
    </source>
</evidence>
<protein>
    <submittedName>
        <fullName evidence="10">Prepilin-type N-terminal cleavage/methylation domain-containing protein</fullName>
    </submittedName>
</protein>
<keyword evidence="2" id="KW-1003">Cell membrane</keyword>
<dbReference type="PANTHER" id="PTHR39583">
    <property type="entry name" value="TYPE II SECRETION SYSTEM PROTEIN J-RELATED"/>
    <property type="match status" value="1"/>
</dbReference>
<keyword evidence="11" id="KW-1185">Reference proteome</keyword>
<keyword evidence="3" id="KW-0488">Methylation</keyword>
<evidence type="ECO:0000256" key="9">
    <source>
        <dbReference type="SAM" id="Phobius"/>
    </source>
</evidence>
<keyword evidence="6 9" id="KW-1133">Transmembrane helix</keyword>
<sequence length="212" mass="23950">MPALRSRRRSRGFTLIEVLVALVIMAMMTVMAWRAVSALTNTRDHNEAHMDRAETLQTLMRQWELDLREVQDSKVITAVSFDGATLRLTRRRETGLQLVSWQIKDNRLTRWESTPTTERDALQDAWFRSQQLSAEELRGLPGVAGVIGWQIYFFRGNAWTNAQSEADQNKNTDGSTSQATPAGVRMRLQFGPDSGYRGELNRQVLVPAGGGK</sequence>
<dbReference type="SUPFAM" id="SSF54523">
    <property type="entry name" value="Pili subunits"/>
    <property type="match status" value="1"/>
</dbReference>
<feature type="transmembrane region" description="Helical" evidence="9">
    <location>
        <begin position="12"/>
        <end position="33"/>
    </location>
</feature>
<evidence type="ECO:0000256" key="4">
    <source>
        <dbReference type="ARBA" id="ARBA00022519"/>
    </source>
</evidence>
<name>A0ABY6B448_9BURK</name>
<proteinExistence type="predicted"/>
<feature type="region of interest" description="Disordered" evidence="8">
    <location>
        <begin position="164"/>
        <end position="195"/>
    </location>
</feature>
<evidence type="ECO:0000313" key="11">
    <source>
        <dbReference type="Proteomes" id="UP001064933"/>
    </source>
</evidence>
<evidence type="ECO:0000256" key="6">
    <source>
        <dbReference type="ARBA" id="ARBA00022989"/>
    </source>
</evidence>
<dbReference type="RefSeq" id="WP_261759138.1">
    <property type="nucleotide sequence ID" value="NZ_CP104562.2"/>
</dbReference>
<keyword evidence="7 9" id="KW-0472">Membrane</keyword>
<dbReference type="PANTHER" id="PTHR39583:SF2">
    <property type="entry name" value="TYPE II SECRETION SYSTEM PROTEIN J"/>
    <property type="match status" value="1"/>
</dbReference>
<reference evidence="10" key="1">
    <citation type="submission" date="2022-10" db="EMBL/GenBank/DDBJ databases">
        <title>Characterization and whole genome sequencing of a new Roseateles species, isolated from fresh water.</title>
        <authorList>
            <person name="Guliayeva D.Y."/>
            <person name="Akhremchuk A.E."/>
            <person name="Sikolenko M.A."/>
            <person name="Valentovich L.N."/>
            <person name="Sidarenka A.V."/>
        </authorList>
    </citation>
    <scope>NUCLEOTIDE SEQUENCE</scope>
    <source>
        <strain evidence="10">BIM B-1768</strain>
    </source>
</reference>
<dbReference type="Pfam" id="PF07963">
    <property type="entry name" value="N_methyl"/>
    <property type="match status" value="1"/>
</dbReference>
<dbReference type="EMBL" id="CP104562">
    <property type="protein sequence ID" value="UXH79319.1"/>
    <property type="molecule type" value="Genomic_DNA"/>
</dbReference>
<dbReference type="InterPro" id="IPR051621">
    <property type="entry name" value="T2SS_protein_J"/>
</dbReference>